<dbReference type="InterPro" id="IPR024207">
    <property type="entry name" value="CotJB_dom"/>
</dbReference>
<organism evidence="2 3">
    <name type="scientific">Thermanaerosceptrum fracticalcis</name>
    <dbReference type="NCBI Taxonomy" id="1712410"/>
    <lineage>
        <taxon>Bacteria</taxon>
        <taxon>Bacillati</taxon>
        <taxon>Bacillota</taxon>
        <taxon>Clostridia</taxon>
        <taxon>Eubacteriales</taxon>
        <taxon>Peptococcaceae</taxon>
        <taxon>Thermanaerosceptrum</taxon>
    </lineage>
</organism>
<evidence type="ECO:0000313" key="2">
    <source>
        <dbReference type="EMBL" id="QNB47308.1"/>
    </source>
</evidence>
<feature type="domain" description="Protein CotJB" evidence="1">
    <location>
        <begin position="11"/>
        <end position="87"/>
    </location>
</feature>
<dbReference type="RefSeq" id="WP_051965900.1">
    <property type="nucleotide sequence ID" value="NZ_CP045798.1"/>
</dbReference>
<name>A0A7G6E5F4_THEFR</name>
<dbReference type="EMBL" id="CP045798">
    <property type="protein sequence ID" value="QNB47308.1"/>
    <property type="molecule type" value="Genomic_DNA"/>
</dbReference>
<gene>
    <name evidence="2" type="ORF">BR63_14020</name>
</gene>
<dbReference type="PIRSF" id="PIRSF010606">
    <property type="entry name" value="Spore_coat_CotJB"/>
    <property type="match status" value="1"/>
</dbReference>
<reference evidence="2 3" key="1">
    <citation type="journal article" date="2019" name="Front. Microbiol.">
        <title>Thermoanaerosceptrum fracticalcis gen. nov. sp. nov., a Novel Fumarate-Fermenting Microorganism From a Deep Fractured Carbonate Aquifer of the US Great Basin.</title>
        <authorList>
            <person name="Hamilton-Brehm S.D."/>
            <person name="Stewart L.E."/>
            <person name="Zavarin M."/>
            <person name="Caldwell M."/>
            <person name="Lawson P.A."/>
            <person name="Onstott T.C."/>
            <person name="Grzymski J."/>
            <person name="Neveux I."/>
            <person name="Lollar B.S."/>
            <person name="Russell C.E."/>
            <person name="Moser D.P."/>
        </authorList>
    </citation>
    <scope>NUCLEOTIDE SEQUENCE [LARGE SCALE GENOMIC DNA]</scope>
    <source>
        <strain evidence="2 3">DRI-13</strain>
    </source>
</reference>
<proteinExistence type="predicted"/>
<dbReference type="OrthoDB" id="9804099at2"/>
<evidence type="ECO:0000313" key="3">
    <source>
        <dbReference type="Proteomes" id="UP000515847"/>
    </source>
</evidence>
<accession>A0A7G6E5F4</accession>
<keyword evidence="2" id="KW-0167">Capsid protein</keyword>
<keyword evidence="2" id="KW-0946">Virion</keyword>
<dbReference type="KEGG" id="tfr:BR63_14020"/>
<sequence length="88" mass="10622">MAVDMMKECMDLLRRIQEMEFVALELNLYLDTHPDDTRALEDYNRAAKELKELKERYDELCGPILSYGHSRNRGNTWLWVETPWPWEM</sequence>
<dbReference type="Proteomes" id="UP000515847">
    <property type="component" value="Chromosome"/>
</dbReference>
<dbReference type="Pfam" id="PF12652">
    <property type="entry name" value="CotJB"/>
    <property type="match status" value="1"/>
</dbReference>
<keyword evidence="3" id="KW-1185">Reference proteome</keyword>
<dbReference type="AlphaFoldDB" id="A0A7G6E5F4"/>
<evidence type="ECO:0000259" key="1">
    <source>
        <dbReference type="Pfam" id="PF12652"/>
    </source>
</evidence>
<dbReference type="InterPro" id="IPR016571">
    <property type="entry name" value="Spore_coat_assembly_CotJB"/>
</dbReference>
<protein>
    <submittedName>
        <fullName evidence="2">Spore coat protein CotJB</fullName>
    </submittedName>
</protein>